<comment type="caution">
    <text evidence="1">The sequence shown here is derived from an EMBL/GenBank/DDBJ whole genome shotgun (WGS) entry which is preliminary data.</text>
</comment>
<evidence type="ECO:0000313" key="1">
    <source>
        <dbReference type="EMBL" id="KAJ8896746.1"/>
    </source>
</evidence>
<gene>
    <name evidence="1" type="ORF">PR048_002091</name>
</gene>
<organism evidence="1 2">
    <name type="scientific">Dryococelus australis</name>
    <dbReference type="NCBI Taxonomy" id="614101"/>
    <lineage>
        <taxon>Eukaryota</taxon>
        <taxon>Metazoa</taxon>
        <taxon>Ecdysozoa</taxon>
        <taxon>Arthropoda</taxon>
        <taxon>Hexapoda</taxon>
        <taxon>Insecta</taxon>
        <taxon>Pterygota</taxon>
        <taxon>Neoptera</taxon>
        <taxon>Polyneoptera</taxon>
        <taxon>Phasmatodea</taxon>
        <taxon>Verophasmatodea</taxon>
        <taxon>Anareolatae</taxon>
        <taxon>Phasmatidae</taxon>
        <taxon>Eurycanthinae</taxon>
        <taxon>Dryococelus</taxon>
    </lineage>
</organism>
<evidence type="ECO:0000313" key="2">
    <source>
        <dbReference type="Proteomes" id="UP001159363"/>
    </source>
</evidence>
<proteinExistence type="predicted"/>
<dbReference type="Proteomes" id="UP001159363">
    <property type="component" value="Chromosome 1"/>
</dbReference>
<keyword evidence="2" id="KW-1185">Reference proteome</keyword>
<dbReference type="EMBL" id="JARBHB010000001">
    <property type="protein sequence ID" value="KAJ8896746.1"/>
    <property type="molecule type" value="Genomic_DNA"/>
</dbReference>
<accession>A0ABQ9IJ92</accession>
<reference evidence="1 2" key="1">
    <citation type="submission" date="2023-02" db="EMBL/GenBank/DDBJ databases">
        <title>LHISI_Scaffold_Assembly.</title>
        <authorList>
            <person name="Stuart O.P."/>
            <person name="Cleave R."/>
            <person name="Magrath M.J.L."/>
            <person name="Mikheyev A.S."/>
        </authorList>
    </citation>
    <scope>NUCLEOTIDE SEQUENCE [LARGE SCALE GENOMIC DNA]</scope>
    <source>
        <strain evidence="1">Daus_M_001</strain>
        <tissue evidence="1">Leg muscle</tissue>
    </source>
</reference>
<protein>
    <submittedName>
        <fullName evidence="1">Uncharacterized protein</fullName>
    </submittedName>
</protein>
<sequence length="115" mass="13398">MKLQTCICDKVLEIQMHMQQVGFMQEDFLCVSYQAMCIFLSWTSDFVEQVLCNQVNIAKNRTVGPVVMLSLASLVFHTQLYGKCGTWLQCLSQDKLHSRDHRPCVKFYECYNEQC</sequence>
<name>A0ABQ9IJ92_9NEOP</name>